<proteinExistence type="predicted"/>
<dbReference type="InterPro" id="IPR042099">
    <property type="entry name" value="ANL_N_sf"/>
</dbReference>
<dbReference type="STRING" id="1173020.Cha6605_1909"/>
<dbReference type="GO" id="GO:0043041">
    <property type="term" value="P:amino acid activation for nonribosomal peptide biosynthetic process"/>
    <property type="evidence" value="ECO:0007669"/>
    <property type="project" value="TreeGrafter"/>
</dbReference>
<dbReference type="InterPro" id="IPR000873">
    <property type="entry name" value="AMP-dep_synth/lig_dom"/>
</dbReference>
<dbReference type="AlphaFoldDB" id="K9UD30"/>
<dbReference type="RefSeq" id="WP_015159185.1">
    <property type="nucleotide sequence ID" value="NC_019697.1"/>
</dbReference>
<reference evidence="2 3" key="1">
    <citation type="submission" date="2012-05" db="EMBL/GenBank/DDBJ databases">
        <title>Finished chromosome of genome of Chamaesiphon sp. PCC 6605.</title>
        <authorList>
            <consortium name="US DOE Joint Genome Institute"/>
            <person name="Gugger M."/>
            <person name="Coursin T."/>
            <person name="Rippka R."/>
            <person name="Tandeau De Marsac N."/>
            <person name="Huntemann M."/>
            <person name="Wei C.-L."/>
            <person name="Han J."/>
            <person name="Detter J.C."/>
            <person name="Han C."/>
            <person name="Tapia R."/>
            <person name="Chen A."/>
            <person name="Kyrpides N."/>
            <person name="Mavromatis K."/>
            <person name="Markowitz V."/>
            <person name="Szeto E."/>
            <person name="Ivanova N."/>
            <person name="Pagani I."/>
            <person name="Pati A."/>
            <person name="Goodwin L."/>
            <person name="Nordberg H.P."/>
            <person name="Cantor M.N."/>
            <person name="Hua S.X."/>
            <person name="Woyke T."/>
            <person name="Kerfeld C.A."/>
        </authorList>
    </citation>
    <scope>NUCLEOTIDE SEQUENCE [LARGE SCALE GENOMIC DNA]</scope>
    <source>
        <strain evidence="3">ATCC 27169 / PCC 6605</strain>
    </source>
</reference>
<dbReference type="GO" id="GO:0031177">
    <property type="term" value="F:phosphopantetheine binding"/>
    <property type="evidence" value="ECO:0007669"/>
    <property type="project" value="TreeGrafter"/>
</dbReference>
<evidence type="ECO:0000313" key="2">
    <source>
        <dbReference type="EMBL" id="AFY93017.1"/>
    </source>
</evidence>
<dbReference type="HOGENOM" id="CLU_2129009_0_0_3"/>
<dbReference type="GO" id="GO:0005737">
    <property type="term" value="C:cytoplasm"/>
    <property type="evidence" value="ECO:0007669"/>
    <property type="project" value="TreeGrafter"/>
</dbReference>
<protein>
    <submittedName>
        <fullName evidence="2">Non-ribosomal peptide synthase</fullName>
    </submittedName>
</protein>
<keyword evidence="3" id="KW-1185">Reference proteome</keyword>
<name>K9UD30_CHAP6</name>
<evidence type="ECO:0000313" key="3">
    <source>
        <dbReference type="Proteomes" id="UP000010366"/>
    </source>
</evidence>
<dbReference type="SUPFAM" id="SSF56801">
    <property type="entry name" value="Acetyl-CoA synthetase-like"/>
    <property type="match status" value="1"/>
</dbReference>
<feature type="domain" description="AMP-dependent synthetase/ligase" evidence="1">
    <location>
        <begin position="29"/>
        <end position="112"/>
    </location>
</feature>
<organism evidence="2 3">
    <name type="scientific">Chamaesiphon minutus (strain ATCC 27169 / PCC 6605)</name>
    <dbReference type="NCBI Taxonomy" id="1173020"/>
    <lineage>
        <taxon>Bacteria</taxon>
        <taxon>Bacillati</taxon>
        <taxon>Cyanobacteriota</taxon>
        <taxon>Cyanophyceae</taxon>
        <taxon>Gomontiellales</taxon>
        <taxon>Chamaesiphonaceae</taxon>
        <taxon>Chamaesiphon</taxon>
    </lineage>
</organism>
<dbReference type="Pfam" id="PF00501">
    <property type="entry name" value="AMP-binding"/>
    <property type="match status" value="1"/>
</dbReference>
<dbReference type="OrthoDB" id="9757559at2"/>
<gene>
    <name evidence="2" type="ORF">Cha6605_1909</name>
</gene>
<dbReference type="KEGG" id="cmp:Cha6605_1909"/>
<dbReference type="EMBL" id="CP003600">
    <property type="protein sequence ID" value="AFY93017.1"/>
    <property type="molecule type" value="Genomic_DNA"/>
</dbReference>
<accession>K9UD30</accession>
<evidence type="ECO:0000259" key="1">
    <source>
        <dbReference type="Pfam" id="PF00501"/>
    </source>
</evidence>
<dbReference type="PANTHER" id="PTHR45527">
    <property type="entry name" value="NONRIBOSOMAL PEPTIDE SYNTHETASE"/>
    <property type="match status" value="1"/>
</dbReference>
<dbReference type="Proteomes" id="UP000010366">
    <property type="component" value="Chromosome"/>
</dbReference>
<dbReference type="Gene3D" id="3.40.50.12780">
    <property type="entry name" value="N-terminal domain of ligase-like"/>
    <property type="match status" value="1"/>
</dbReference>
<dbReference type="GO" id="GO:0044550">
    <property type="term" value="P:secondary metabolite biosynthetic process"/>
    <property type="evidence" value="ECO:0007669"/>
    <property type="project" value="TreeGrafter"/>
</dbReference>
<dbReference type="eggNOG" id="COG1020">
    <property type="taxonomic scope" value="Bacteria"/>
</dbReference>
<sequence>MTLSKRVGDLKIKDQISQNDIVRYLHQLFEAQADRCPFAPAIDNSLGAMQLECGGIFTYGEVEAKSNQLAHYLRRRGVECGARVGLLIPRSPELYIAILAILKAGGAYVPLDT</sequence>
<dbReference type="PANTHER" id="PTHR45527:SF1">
    <property type="entry name" value="FATTY ACID SYNTHASE"/>
    <property type="match status" value="1"/>
</dbReference>